<feature type="region of interest" description="Disordered" evidence="2">
    <location>
        <begin position="1"/>
        <end position="142"/>
    </location>
</feature>
<dbReference type="Pfam" id="PF04979">
    <property type="entry name" value="IPP-2"/>
    <property type="match status" value="1"/>
</dbReference>
<evidence type="ECO:0000256" key="1">
    <source>
        <dbReference type="ARBA" id="ARBA00005472"/>
    </source>
</evidence>
<proteinExistence type="inferred from homology"/>
<feature type="compositionally biased region" description="Basic and acidic residues" evidence="2">
    <location>
        <begin position="130"/>
        <end position="142"/>
    </location>
</feature>
<dbReference type="InterPro" id="IPR007062">
    <property type="entry name" value="PPI-2"/>
</dbReference>
<name>A0A1D2N0A0_ORCCI</name>
<comment type="similarity">
    <text evidence="1">Belongs to the protein phosphatase inhibitor 2 family.</text>
</comment>
<dbReference type="OMA" id="HAHFDEM"/>
<dbReference type="Proteomes" id="UP000094527">
    <property type="component" value="Unassembled WGS sequence"/>
</dbReference>
<dbReference type="GO" id="GO:0004864">
    <property type="term" value="F:protein phosphatase inhibitor activity"/>
    <property type="evidence" value="ECO:0007669"/>
    <property type="project" value="InterPro"/>
</dbReference>
<dbReference type="Gene3D" id="6.10.250.1050">
    <property type="match status" value="1"/>
</dbReference>
<sequence>MSKNSNTVPAKGILRGKSSSAKKENIKDKCALPSSGTPDKQHAHFDEMNILETYHPEEPVQEEPEQPGARIRRSSVDYNKGSVVDPRTLSTQLVGKKLTPLKSSVPVADTSDDDETAKKKAFKAQRAAHYGKEFVKDTQPDS</sequence>
<comment type="caution">
    <text evidence="3">The sequence shown here is derived from an EMBL/GenBank/DDBJ whole genome shotgun (WGS) entry which is preliminary data.</text>
</comment>
<organism evidence="3 4">
    <name type="scientific">Orchesella cincta</name>
    <name type="common">Springtail</name>
    <name type="synonym">Podura cincta</name>
    <dbReference type="NCBI Taxonomy" id="48709"/>
    <lineage>
        <taxon>Eukaryota</taxon>
        <taxon>Metazoa</taxon>
        <taxon>Ecdysozoa</taxon>
        <taxon>Arthropoda</taxon>
        <taxon>Hexapoda</taxon>
        <taxon>Collembola</taxon>
        <taxon>Entomobryomorpha</taxon>
        <taxon>Entomobryoidea</taxon>
        <taxon>Orchesellidae</taxon>
        <taxon>Orchesellinae</taxon>
        <taxon>Orchesella</taxon>
    </lineage>
</organism>
<evidence type="ECO:0000256" key="2">
    <source>
        <dbReference type="SAM" id="MobiDB-lite"/>
    </source>
</evidence>
<evidence type="ECO:0000313" key="4">
    <source>
        <dbReference type="Proteomes" id="UP000094527"/>
    </source>
</evidence>
<dbReference type="AlphaFoldDB" id="A0A1D2N0A0"/>
<feature type="compositionally biased region" description="Basic and acidic residues" evidence="2">
    <location>
        <begin position="21"/>
        <end position="30"/>
    </location>
</feature>
<protein>
    <submittedName>
        <fullName evidence="3">Protein phosphatase inhibitor 2</fullName>
    </submittedName>
</protein>
<gene>
    <name evidence="3" type="ORF">Ocin01_07976</name>
</gene>
<keyword evidence="4" id="KW-1185">Reference proteome</keyword>
<dbReference type="GO" id="GO:0009966">
    <property type="term" value="P:regulation of signal transduction"/>
    <property type="evidence" value="ECO:0007669"/>
    <property type="project" value="InterPro"/>
</dbReference>
<evidence type="ECO:0000313" key="3">
    <source>
        <dbReference type="EMBL" id="ODM98702.1"/>
    </source>
</evidence>
<dbReference type="EMBL" id="LJIJ01000334">
    <property type="protein sequence ID" value="ODM98702.1"/>
    <property type="molecule type" value="Genomic_DNA"/>
</dbReference>
<reference evidence="3 4" key="1">
    <citation type="journal article" date="2016" name="Genome Biol. Evol.">
        <title>Gene Family Evolution Reflects Adaptation to Soil Environmental Stressors in the Genome of the Collembolan Orchesella cincta.</title>
        <authorList>
            <person name="Faddeeva-Vakhrusheva A."/>
            <person name="Derks M.F."/>
            <person name="Anvar S.Y."/>
            <person name="Agamennone V."/>
            <person name="Suring W."/>
            <person name="Smit S."/>
            <person name="van Straalen N.M."/>
            <person name="Roelofs D."/>
        </authorList>
    </citation>
    <scope>NUCLEOTIDE SEQUENCE [LARGE SCALE GENOMIC DNA]</scope>
    <source>
        <tissue evidence="3">Mixed pool</tissue>
    </source>
</reference>
<accession>A0A1D2N0A0</accession>